<evidence type="ECO:0000256" key="1">
    <source>
        <dbReference type="SAM" id="SignalP"/>
    </source>
</evidence>
<feature type="chain" id="PRO_5025532443" evidence="1">
    <location>
        <begin position="28"/>
        <end position="330"/>
    </location>
</feature>
<reference evidence="2 3" key="1">
    <citation type="submission" date="2020-02" db="EMBL/GenBank/DDBJ databases">
        <title>Albibacoteraceae fam. nov., the first described family within the subdivision 4 Verrucomicrobia.</title>
        <authorList>
            <person name="Xi F."/>
        </authorList>
    </citation>
    <scope>NUCLEOTIDE SEQUENCE [LARGE SCALE GENOMIC DNA]</scope>
    <source>
        <strain evidence="2 3">CK1056</strain>
    </source>
</reference>
<organism evidence="2 3">
    <name type="scientific">Oceanipulchritudo coccoides</name>
    <dbReference type="NCBI Taxonomy" id="2706888"/>
    <lineage>
        <taxon>Bacteria</taxon>
        <taxon>Pseudomonadati</taxon>
        <taxon>Verrucomicrobiota</taxon>
        <taxon>Opitutia</taxon>
        <taxon>Puniceicoccales</taxon>
        <taxon>Oceanipulchritudinaceae</taxon>
        <taxon>Oceanipulchritudo</taxon>
    </lineage>
</organism>
<keyword evidence="3" id="KW-1185">Reference proteome</keyword>
<keyword evidence="1" id="KW-0732">Signal</keyword>
<feature type="signal peptide" evidence="1">
    <location>
        <begin position="1"/>
        <end position="27"/>
    </location>
</feature>
<accession>A0A6B2M180</accession>
<dbReference type="RefSeq" id="WP_163962458.1">
    <property type="nucleotide sequence ID" value="NZ_JAAGNX010000001.1"/>
</dbReference>
<dbReference type="AlphaFoldDB" id="A0A6B2M180"/>
<comment type="caution">
    <text evidence="2">The sequence shown here is derived from an EMBL/GenBank/DDBJ whole genome shotgun (WGS) entry which is preliminary data.</text>
</comment>
<evidence type="ECO:0000313" key="3">
    <source>
        <dbReference type="Proteomes" id="UP000478417"/>
    </source>
</evidence>
<dbReference type="Proteomes" id="UP000478417">
    <property type="component" value="Unassembled WGS sequence"/>
</dbReference>
<protein>
    <submittedName>
        <fullName evidence="2">Uncharacterized protein</fullName>
    </submittedName>
</protein>
<gene>
    <name evidence="2" type="ORF">G0Q06_03350</name>
</gene>
<dbReference type="EMBL" id="JAAGNX010000001">
    <property type="protein sequence ID" value="NDV61480.1"/>
    <property type="molecule type" value="Genomic_DNA"/>
</dbReference>
<name>A0A6B2M180_9BACT</name>
<sequence length="330" mass="33814">MIQNTRSKTLLACASTALLLGATSASAVTTFTGATSGALVDPTNWSAGLPTRDNPGIIQDAAVTTGGGDLNLMDSTIVTVSGASVWTATGLRFDDNIITFEDSSSLQTTGAVALGRDLVDDTFSVMNWNSTGSFSNSGTPFLVGRKANGTMVQTAGIVEVGDVLIGGNLANETNDGIGLYTLAGGAVETSTLAFQAAGGALDFTVDSTGVVNISNAALGFADATADLQAAIDAGNITIGGQVQTAGDYSGFLITYTAGVGTSIQLSDGSGPVLWAGYEVDDQGNVDTMGWIGTLNVALPDWTYSYSLDNWLYLPESYVTPQGSWMYVTKP</sequence>
<proteinExistence type="predicted"/>
<evidence type="ECO:0000313" key="2">
    <source>
        <dbReference type="EMBL" id="NDV61480.1"/>
    </source>
</evidence>